<reference evidence="1 2" key="1">
    <citation type="journal article" date="2011" name="BMC Genomics">
        <title>Comparative genome analysis and genome-guided physiological analysis of Roseobacter litoralis.</title>
        <authorList>
            <person name="Kalhoefer D."/>
            <person name="Thole S."/>
            <person name="Voget S."/>
            <person name="Lehmann R."/>
            <person name="Liesegang H."/>
            <person name="Wollher A."/>
            <person name="Daniel R."/>
            <person name="Simon M."/>
            <person name="Brinkhoff T."/>
        </authorList>
    </citation>
    <scope>NUCLEOTIDE SEQUENCE [LARGE SCALE GENOMIC DNA]</scope>
    <source>
        <strain evidence="2">ATCC 49566 / DSM 6996 / JCM 21268 / NBRC 15278 / OCh 149</strain>
    </source>
</reference>
<dbReference type="HOGENOM" id="CLU_1123835_0_0_5"/>
<keyword evidence="2" id="KW-1185">Reference proteome</keyword>
<dbReference type="AlphaFoldDB" id="F7ZF38"/>
<dbReference type="RefSeq" id="WP_013961405.1">
    <property type="nucleotide sequence ID" value="NC_015730.1"/>
</dbReference>
<gene>
    <name evidence="1" type="ordered locus">RLO149_c014720</name>
</gene>
<dbReference type="KEGG" id="rli:RLO149_c014720"/>
<evidence type="ECO:0000313" key="1">
    <source>
        <dbReference type="EMBL" id="AEI93469.1"/>
    </source>
</evidence>
<sequence length="247" mass="27980">MEDATDREGTGSFAEESPTEVLIKNLTRLRDALGLFLGISYQLRFFDDSTQSAGWPESLFDRISGNDPYSTLSNRFLDEFSRLRVSHNVILSIPNYEEEIMALSFNDLSFFEDMDEDLLRDFPNSFKYFERTDLLPKHWRLLVESLETPLREAIVVAQVIMGTEDTVVEEANIIDGNVVRSNGSTSNRASSAASEIHSDVFKIVNDLAICREKQLMGRWGCSAMFLLAISDLLIKRISEVTTIVKTD</sequence>
<protein>
    <submittedName>
        <fullName evidence="1">Uncharacterized protein</fullName>
    </submittedName>
</protein>
<proteinExistence type="predicted"/>
<dbReference type="Proteomes" id="UP000001353">
    <property type="component" value="Chromosome"/>
</dbReference>
<accession>F7ZF38</accession>
<organism evidence="1 2">
    <name type="scientific">Roseobacter litoralis (strain ATCC 49566 / DSM 6996 / JCM 21268 / NBRC 15278 / OCh 149)</name>
    <dbReference type="NCBI Taxonomy" id="391595"/>
    <lineage>
        <taxon>Bacteria</taxon>
        <taxon>Pseudomonadati</taxon>
        <taxon>Pseudomonadota</taxon>
        <taxon>Alphaproteobacteria</taxon>
        <taxon>Rhodobacterales</taxon>
        <taxon>Roseobacteraceae</taxon>
        <taxon>Roseobacter</taxon>
    </lineage>
</organism>
<name>F7ZF38_ROSLO</name>
<dbReference type="EMBL" id="CP002623">
    <property type="protein sequence ID" value="AEI93469.1"/>
    <property type="molecule type" value="Genomic_DNA"/>
</dbReference>
<evidence type="ECO:0000313" key="2">
    <source>
        <dbReference type="Proteomes" id="UP000001353"/>
    </source>
</evidence>